<comment type="subcellular location">
    <subcellularLocation>
        <location evidence="1">Membrane</location>
        <topology evidence="1">Multi-pass membrane protein</topology>
    </subcellularLocation>
</comment>
<dbReference type="STRING" id="133412.A0A1R1XMD8"/>
<feature type="transmembrane region" description="Helical" evidence="6">
    <location>
        <begin position="434"/>
        <end position="453"/>
    </location>
</feature>
<organism evidence="7 8">
    <name type="scientific">Smittium culicis</name>
    <dbReference type="NCBI Taxonomy" id="133412"/>
    <lineage>
        <taxon>Eukaryota</taxon>
        <taxon>Fungi</taxon>
        <taxon>Fungi incertae sedis</taxon>
        <taxon>Zoopagomycota</taxon>
        <taxon>Kickxellomycotina</taxon>
        <taxon>Harpellomycetes</taxon>
        <taxon>Harpellales</taxon>
        <taxon>Legeriomycetaceae</taxon>
        <taxon>Smittium</taxon>
    </lineage>
</organism>
<reference evidence="7 8" key="1">
    <citation type="submission" date="2017-01" db="EMBL/GenBank/DDBJ databases">
        <authorList>
            <person name="Mah S.A."/>
            <person name="Swanson W.J."/>
            <person name="Moy G.W."/>
            <person name="Vacquier V.D."/>
        </authorList>
    </citation>
    <scope>NUCLEOTIDE SEQUENCE [LARGE SCALE GENOMIC DNA]</scope>
    <source>
        <strain evidence="7 8">GSMNP</strain>
    </source>
</reference>
<evidence type="ECO:0000256" key="3">
    <source>
        <dbReference type="ARBA" id="ARBA00022692"/>
    </source>
</evidence>
<proteinExistence type="predicted"/>
<evidence type="ECO:0000256" key="4">
    <source>
        <dbReference type="ARBA" id="ARBA00022989"/>
    </source>
</evidence>
<feature type="transmembrane region" description="Helical" evidence="6">
    <location>
        <begin position="199"/>
        <end position="218"/>
    </location>
</feature>
<feature type="transmembrane region" description="Helical" evidence="6">
    <location>
        <begin position="322"/>
        <end position="345"/>
    </location>
</feature>
<feature type="transmembrane region" description="Helical" evidence="6">
    <location>
        <begin position="122"/>
        <end position="141"/>
    </location>
</feature>
<evidence type="ECO:0000313" key="8">
    <source>
        <dbReference type="Proteomes" id="UP000187283"/>
    </source>
</evidence>
<keyword evidence="3 6" id="KW-0812">Transmembrane</keyword>
<evidence type="ECO:0000313" key="7">
    <source>
        <dbReference type="EMBL" id="OMJ15755.1"/>
    </source>
</evidence>
<evidence type="ECO:0000256" key="5">
    <source>
        <dbReference type="ARBA" id="ARBA00023136"/>
    </source>
</evidence>
<evidence type="ECO:0000256" key="2">
    <source>
        <dbReference type="ARBA" id="ARBA00022448"/>
    </source>
</evidence>
<protein>
    <submittedName>
        <fullName evidence="7">Putative amino acid permease YfnA</fullName>
    </submittedName>
</protein>
<keyword evidence="4 6" id="KW-1133">Transmembrane helix</keyword>
<sequence>MARNIPVMQQLLQKKPIDTSVRQSHLSEMNRKLGFIQLTFLGIGMIIGTGIFVLTGRAAAENAGPAIALSFVVGAVVSGFSALAYSEMASIIPISGAAYSYSVSALGELFGWIVGWDLLLEYIVGSATVASGWSSYTISFFREVFGVTFTKATTQSPLFYRNDKFIVNKGSYINIPAIFITLLVTAILCRGIQESSAVNVAIVLIKLGVIILFIFGSAKYVDKSNLKPFVPKSKDGQFGVVGIIKGAQKVFFSYIGFDAVSAAAQEAKNPQRDLPISIMASLLICTALYIGTSIVLCGIAPYKELYVDAPISYALSKHPNTKYLQVLVNLGAVAGLSSVILVNLLSQPRLFMSMANDGLLPEIFARLHPRFKTPFYPTIICGVCVSIMAGFLPVDLLGDMTSVGTLFAFLSVNISVIVLRHTDPHRHRNFKVPLGPYIIPVLGSIICIALIVVSGTSTIIRLVVWMAIGFCIYFLFGIKHSRIRSFIEENEMILSSPEAQIHNQEKTFSA</sequence>
<keyword evidence="5 6" id="KW-0472">Membrane</keyword>
<feature type="transmembrane region" description="Helical" evidence="6">
    <location>
        <begin position="400"/>
        <end position="422"/>
    </location>
</feature>
<feature type="transmembrane region" description="Helical" evidence="6">
    <location>
        <begin position="375"/>
        <end position="394"/>
    </location>
</feature>
<name>A0A1R1XMD8_9FUNG</name>
<dbReference type="GO" id="GO:0016020">
    <property type="term" value="C:membrane"/>
    <property type="evidence" value="ECO:0007669"/>
    <property type="project" value="UniProtKB-SubCell"/>
</dbReference>
<dbReference type="PANTHER" id="PTHR43243:SF4">
    <property type="entry name" value="CATIONIC AMINO ACID TRANSPORTER 4"/>
    <property type="match status" value="1"/>
</dbReference>
<comment type="caution">
    <text evidence="7">The sequence shown here is derived from an EMBL/GenBank/DDBJ whole genome shotgun (WGS) entry which is preliminary data.</text>
</comment>
<feature type="transmembrane region" description="Helical" evidence="6">
    <location>
        <begin position="66"/>
        <end position="85"/>
    </location>
</feature>
<dbReference type="Proteomes" id="UP000187283">
    <property type="component" value="Unassembled WGS sequence"/>
</dbReference>
<dbReference type="InterPro" id="IPR002293">
    <property type="entry name" value="AA/rel_permease1"/>
</dbReference>
<feature type="transmembrane region" description="Helical" evidence="6">
    <location>
        <begin position="33"/>
        <end position="54"/>
    </location>
</feature>
<dbReference type="PANTHER" id="PTHR43243">
    <property type="entry name" value="INNER MEMBRANE TRANSPORTER YGJI-RELATED"/>
    <property type="match status" value="1"/>
</dbReference>
<dbReference type="Gene3D" id="1.20.1740.10">
    <property type="entry name" value="Amino acid/polyamine transporter I"/>
    <property type="match status" value="1"/>
</dbReference>
<dbReference type="OrthoDB" id="5982228at2759"/>
<gene>
    <name evidence="7" type="ORF">AYI70_g7048</name>
</gene>
<feature type="transmembrane region" description="Helical" evidence="6">
    <location>
        <begin position="459"/>
        <end position="478"/>
    </location>
</feature>
<evidence type="ECO:0000256" key="6">
    <source>
        <dbReference type="SAM" id="Phobius"/>
    </source>
</evidence>
<feature type="transmembrane region" description="Helical" evidence="6">
    <location>
        <begin position="171"/>
        <end position="193"/>
    </location>
</feature>
<dbReference type="Pfam" id="PF13520">
    <property type="entry name" value="AA_permease_2"/>
    <property type="match status" value="1"/>
</dbReference>
<evidence type="ECO:0000256" key="1">
    <source>
        <dbReference type="ARBA" id="ARBA00004141"/>
    </source>
</evidence>
<accession>A0A1R1XMD8</accession>
<dbReference type="AlphaFoldDB" id="A0A1R1XMD8"/>
<keyword evidence="8" id="KW-1185">Reference proteome</keyword>
<keyword evidence="2" id="KW-0813">Transport</keyword>
<feature type="transmembrane region" description="Helical" evidence="6">
    <location>
        <begin position="97"/>
        <end position="116"/>
    </location>
</feature>
<dbReference type="GO" id="GO:0015171">
    <property type="term" value="F:amino acid transmembrane transporter activity"/>
    <property type="evidence" value="ECO:0007669"/>
    <property type="project" value="TreeGrafter"/>
</dbReference>
<dbReference type="PIRSF" id="PIRSF006060">
    <property type="entry name" value="AA_transporter"/>
    <property type="match status" value="1"/>
</dbReference>
<dbReference type="EMBL" id="LSSN01002567">
    <property type="protein sequence ID" value="OMJ15755.1"/>
    <property type="molecule type" value="Genomic_DNA"/>
</dbReference>
<feature type="transmembrane region" description="Helical" evidence="6">
    <location>
        <begin position="278"/>
        <end position="302"/>
    </location>
</feature>